<keyword evidence="2 5" id="KW-0812">Transmembrane</keyword>
<dbReference type="Proteomes" id="UP000610931">
    <property type="component" value="Unassembled WGS sequence"/>
</dbReference>
<dbReference type="RefSeq" id="WP_199112702.1">
    <property type="nucleotide sequence ID" value="NZ_JAELVQ010000002.1"/>
</dbReference>
<comment type="caution">
    <text evidence="6">The sequence shown here is derived from an EMBL/GenBank/DDBJ whole genome shotgun (WGS) entry which is preliminary data.</text>
</comment>
<proteinExistence type="predicted"/>
<feature type="transmembrane region" description="Helical" evidence="5">
    <location>
        <begin position="7"/>
        <end position="26"/>
    </location>
</feature>
<sequence length="124" mass="13804">MNSKVFTVLRIILALILLVFGLNKFFHYLPQPDVSADAGAFFGALISTKTFMLIAIVEVLAGFAFLLNKYAALMAVILMSVSVNIILYHLSLDAENIGPGLILFILNIAMLYNYRDKYKELLKA</sequence>
<gene>
    <name evidence="6" type="ORF">JF259_01935</name>
</gene>
<feature type="transmembrane region" description="Helical" evidence="5">
    <location>
        <begin position="97"/>
        <end position="114"/>
    </location>
</feature>
<accession>A0A8J7LML3</accession>
<evidence type="ECO:0000313" key="6">
    <source>
        <dbReference type="EMBL" id="MBJ6366838.1"/>
    </source>
</evidence>
<organism evidence="6 7">
    <name type="scientific">Snuella sedimenti</name>
    <dbReference type="NCBI Taxonomy" id="2798802"/>
    <lineage>
        <taxon>Bacteria</taxon>
        <taxon>Pseudomonadati</taxon>
        <taxon>Bacteroidota</taxon>
        <taxon>Flavobacteriia</taxon>
        <taxon>Flavobacteriales</taxon>
        <taxon>Flavobacteriaceae</taxon>
        <taxon>Snuella</taxon>
    </lineage>
</organism>
<evidence type="ECO:0000256" key="2">
    <source>
        <dbReference type="ARBA" id="ARBA00022692"/>
    </source>
</evidence>
<keyword evidence="3 5" id="KW-1133">Transmembrane helix</keyword>
<evidence type="ECO:0000256" key="1">
    <source>
        <dbReference type="ARBA" id="ARBA00004141"/>
    </source>
</evidence>
<evidence type="ECO:0000256" key="3">
    <source>
        <dbReference type="ARBA" id="ARBA00022989"/>
    </source>
</evidence>
<name>A0A8J7LML3_9FLAO</name>
<dbReference type="AlphaFoldDB" id="A0A8J7LML3"/>
<dbReference type="GO" id="GO:0016020">
    <property type="term" value="C:membrane"/>
    <property type="evidence" value="ECO:0007669"/>
    <property type="project" value="UniProtKB-SubCell"/>
</dbReference>
<keyword evidence="4 5" id="KW-0472">Membrane</keyword>
<dbReference type="InterPro" id="IPR032808">
    <property type="entry name" value="DoxX"/>
</dbReference>
<comment type="subcellular location">
    <subcellularLocation>
        <location evidence="1">Membrane</location>
        <topology evidence="1">Multi-pass membrane protein</topology>
    </subcellularLocation>
</comment>
<dbReference type="EMBL" id="JAELVQ010000002">
    <property type="protein sequence ID" value="MBJ6366838.1"/>
    <property type="molecule type" value="Genomic_DNA"/>
</dbReference>
<feature type="transmembrane region" description="Helical" evidence="5">
    <location>
        <begin position="38"/>
        <end position="63"/>
    </location>
</feature>
<keyword evidence="7" id="KW-1185">Reference proteome</keyword>
<evidence type="ECO:0000256" key="4">
    <source>
        <dbReference type="ARBA" id="ARBA00023136"/>
    </source>
</evidence>
<protein>
    <submittedName>
        <fullName evidence="6">DoxX family membrane protein</fullName>
    </submittedName>
</protein>
<evidence type="ECO:0000256" key="5">
    <source>
        <dbReference type="SAM" id="Phobius"/>
    </source>
</evidence>
<reference evidence="6" key="1">
    <citation type="submission" date="2020-12" db="EMBL/GenBank/DDBJ databases">
        <title>Snuella sp. nov., isolated from sediment in Incheon.</title>
        <authorList>
            <person name="Kim W."/>
        </authorList>
    </citation>
    <scope>NUCLEOTIDE SEQUENCE</scope>
    <source>
        <strain evidence="6">CAU 1569</strain>
    </source>
</reference>
<evidence type="ECO:0000313" key="7">
    <source>
        <dbReference type="Proteomes" id="UP000610931"/>
    </source>
</evidence>
<feature type="transmembrane region" description="Helical" evidence="5">
    <location>
        <begin position="70"/>
        <end position="91"/>
    </location>
</feature>
<dbReference type="Pfam" id="PF07681">
    <property type="entry name" value="DoxX"/>
    <property type="match status" value="1"/>
</dbReference>